<dbReference type="Gene3D" id="3.40.50.300">
    <property type="entry name" value="P-loop containing nucleotide triphosphate hydrolases"/>
    <property type="match status" value="1"/>
</dbReference>
<proteinExistence type="predicted"/>
<keyword evidence="2" id="KW-1185">Reference proteome</keyword>
<dbReference type="InterPro" id="IPR027417">
    <property type="entry name" value="P-loop_NTPase"/>
</dbReference>
<sequence length="157" mass="17886">MITKQIWYATVYRDGSPVPDTDSSIILSQCGWGIVDLKTAIWKKESKLQEDDVSTLVIYRNRHSFDRNEPAIGIIDSINGIGLSAIEPVIIMTQPFLLFGWVKQFYLAVEKESWKFDALQDVLDLPVTQAVVFCNTGRKVKWLTEEMIKIKFTVSAL</sequence>
<gene>
    <name evidence="1" type="ORF">HK100_006716</name>
</gene>
<evidence type="ECO:0000313" key="1">
    <source>
        <dbReference type="EMBL" id="KAJ3093274.1"/>
    </source>
</evidence>
<protein>
    <submittedName>
        <fullName evidence="1">Uncharacterized protein</fullName>
    </submittedName>
</protein>
<feature type="non-terminal residue" evidence="1">
    <location>
        <position position="157"/>
    </location>
</feature>
<dbReference type="EMBL" id="JADGJH010003124">
    <property type="protein sequence ID" value="KAJ3093274.1"/>
    <property type="molecule type" value="Genomic_DNA"/>
</dbReference>
<name>A0AAD5XCH8_9FUNG</name>
<evidence type="ECO:0000313" key="2">
    <source>
        <dbReference type="Proteomes" id="UP001211907"/>
    </source>
</evidence>
<organism evidence="1 2">
    <name type="scientific">Physocladia obscura</name>
    <dbReference type="NCBI Taxonomy" id="109957"/>
    <lineage>
        <taxon>Eukaryota</taxon>
        <taxon>Fungi</taxon>
        <taxon>Fungi incertae sedis</taxon>
        <taxon>Chytridiomycota</taxon>
        <taxon>Chytridiomycota incertae sedis</taxon>
        <taxon>Chytridiomycetes</taxon>
        <taxon>Chytridiales</taxon>
        <taxon>Chytriomycetaceae</taxon>
        <taxon>Physocladia</taxon>
    </lineage>
</organism>
<reference evidence="1" key="1">
    <citation type="submission" date="2020-05" db="EMBL/GenBank/DDBJ databases">
        <title>Phylogenomic resolution of chytrid fungi.</title>
        <authorList>
            <person name="Stajich J.E."/>
            <person name="Amses K."/>
            <person name="Simmons R."/>
            <person name="Seto K."/>
            <person name="Myers J."/>
            <person name="Bonds A."/>
            <person name="Quandt C.A."/>
            <person name="Barry K."/>
            <person name="Liu P."/>
            <person name="Grigoriev I."/>
            <person name="Longcore J.E."/>
            <person name="James T.Y."/>
        </authorList>
    </citation>
    <scope>NUCLEOTIDE SEQUENCE</scope>
    <source>
        <strain evidence="1">JEL0513</strain>
    </source>
</reference>
<accession>A0AAD5XCH8</accession>
<dbReference type="AlphaFoldDB" id="A0AAD5XCH8"/>
<comment type="caution">
    <text evidence="1">The sequence shown here is derived from an EMBL/GenBank/DDBJ whole genome shotgun (WGS) entry which is preliminary data.</text>
</comment>
<dbReference type="Proteomes" id="UP001211907">
    <property type="component" value="Unassembled WGS sequence"/>
</dbReference>